<proteinExistence type="predicted"/>
<evidence type="ECO:0000256" key="1">
    <source>
        <dbReference type="SAM" id="MobiDB-lite"/>
    </source>
</evidence>
<feature type="region of interest" description="Disordered" evidence="1">
    <location>
        <begin position="98"/>
        <end position="122"/>
    </location>
</feature>
<evidence type="ECO:0000313" key="2">
    <source>
        <dbReference type="EMBL" id="KAF6078483.1"/>
    </source>
</evidence>
<feature type="compositionally biased region" description="Pro residues" evidence="1">
    <location>
        <begin position="45"/>
        <end position="54"/>
    </location>
</feature>
<feature type="region of interest" description="Disordered" evidence="1">
    <location>
        <begin position="1"/>
        <end position="82"/>
    </location>
</feature>
<accession>A0A833YFX7</accession>
<gene>
    <name evidence="2" type="ORF">HJG60_009276</name>
</gene>
<dbReference type="Proteomes" id="UP000664940">
    <property type="component" value="Unassembled WGS sequence"/>
</dbReference>
<name>A0A833YFX7_9CHIR</name>
<dbReference type="AlphaFoldDB" id="A0A833YFX7"/>
<evidence type="ECO:0000313" key="3">
    <source>
        <dbReference type="Proteomes" id="UP000664940"/>
    </source>
</evidence>
<reference evidence="2 3" key="1">
    <citation type="journal article" date="2020" name="Nature">
        <title>Six reference-quality genomes reveal evolution of bat adaptations.</title>
        <authorList>
            <person name="Jebb D."/>
            <person name="Huang Z."/>
            <person name="Pippel M."/>
            <person name="Hughes G.M."/>
            <person name="Lavrichenko K."/>
            <person name="Devanna P."/>
            <person name="Winkler S."/>
            <person name="Jermiin L.S."/>
            <person name="Skirmuntt E.C."/>
            <person name="Katzourakis A."/>
            <person name="Burkitt-Gray L."/>
            <person name="Ray D.A."/>
            <person name="Sullivan K.A.M."/>
            <person name="Roscito J.G."/>
            <person name="Kirilenko B.M."/>
            <person name="Davalos L.M."/>
            <person name="Corthals A.P."/>
            <person name="Power M.L."/>
            <person name="Jones G."/>
            <person name="Ransome R.D."/>
            <person name="Dechmann D.K.N."/>
            <person name="Locatelli A.G."/>
            <person name="Puechmaille S.J."/>
            <person name="Fedrigo O."/>
            <person name="Jarvis E.D."/>
            <person name="Hiller M."/>
            <person name="Vernes S.C."/>
            <person name="Myers E.W."/>
            <person name="Teeling E.C."/>
        </authorList>
    </citation>
    <scope>NUCLEOTIDE SEQUENCE [LARGE SCALE GENOMIC DNA]</scope>
    <source>
        <strain evidence="2">Bat1K_MPI-CBG_1</strain>
    </source>
</reference>
<protein>
    <submittedName>
        <fullName evidence="2">Uncharacterized protein</fullName>
    </submittedName>
</protein>
<organism evidence="2 3">
    <name type="scientific">Phyllostomus discolor</name>
    <name type="common">pale spear-nosed bat</name>
    <dbReference type="NCBI Taxonomy" id="89673"/>
    <lineage>
        <taxon>Eukaryota</taxon>
        <taxon>Metazoa</taxon>
        <taxon>Chordata</taxon>
        <taxon>Craniata</taxon>
        <taxon>Vertebrata</taxon>
        <taxon>Euteleostomi</taxon>
        <taxon>Mammalia</taxon>
        <taxon>Eutheria</taxon>
        <taxon>Laurasiatheria</taxon>
        <taxon>Chiroptera</taxon>
        <taxon>Yangochiroptera</taxon>
        <taxon>Phyllostomidae</taxon>
        <taxon>Phyllostominae</taxon>
        <taxon>Phyllostomus</taxon>
    </lineage>
</organism>
<comment type="caution">
    <text evidence="2">The sequence shown here is derived from an EMBL/GenBank/DDBJ whole genome shotgun (WGS) entry which is preliminary data.</text>
</comment>
<feature type="compositionally biased region" description="Polar residues" evidence="1">
    <location>
        <begin position="70"/>
        <end position="80"/>
    </location>
</feature>
<dbReference type="EMBL" id="JABVXQ010000014">
    <property type="protein sequence ID" value="KAF6078483.1"/>
    <property type="molecule type" value="Genomic_DNA"/>
</dbReference>
<sequence length="122" mass="13422">MRKRWSAHPRGAGRPARPHQPRHPPGPGMRRRWTGMHTPSLPLSLSPPPAPSLPHPRRNGLLSPFRGHTHFQNPASTNLNPAPFWLLGPTGWPLAGRPVWTEGRRAKGKSPAGPSPLSLVEH</sequence>